<dbReference type="EMBL" id="ML991833">
    <property type="protein sequence ID" value="KAF2230943.1"/>
    <property type="molecule type" value="Genomic_DNA"/>
</dbReference>
<evidence type="ECO:0000256" key="2">
    <source>
        <dbReference type="SAM" id="SignalP"/>
    </source>
</evidence>
<keyword evidence="2" id="KW-0732">Signal</keyword>
<gene>
    <name evidence="3" type="ORF">EV356DRAFT_316316</name>
</gene>
<feature type="signal peptide" evidence="2">
    <location>
        <begin position="1"/>
        <end position="27"/>
    </location>
</feature>
<feature type="chain" id="PRO_5025643349" evidence="2">
    <location>
        <begin position="28"/>
        <end position="381"/>
    </location>
</feature>
<keyword evidence="4" id="KW-1185">Reference proteome</keyword>
<proteinExistence type="predicted"/>
<feature type="region of interest" description="Disordered" evidence="1">
    <location>
        <begin position="352"/>
        <end position="381"/>
    </location>
</feature>
<protein>
    <submittedName>
        <fullName evidence="3">Uncharacterized protein</fullName>
    </submittedName>
</protein>
<evidence type="ECO:0000256" key="1">
    <source>
        <dbReference type="SAM" id="MobiDB-lite"/>
    </source>
</evidence>
<accession>A0A6A6H049</accession>
<evidence type="ECO:0000313" key="4">
    <source>
        <dbReference type="Proteomes" id="UP000800092"/>
    </source>
</evidence>
<dbReference type="Proteomes" id="UP000800092">
    <property type="component" value="Unassembled WGS sequence"/>
</dbReference>
<name>A0A6A6H049_VIRVR</name>
<sequence length="381" mass="39512">MKIMTLFRSFAVTAASVLSFFSWATSAQYSDACSDGTCNLVQAIAVAAPCGVDPNDGSNFAYGIGVCPCSDGEIYTVAVTYTGVDGSVTSETASTAAGASSTASALTFDFPNANTQIQPDSIVTFNVQDNLPENYGAHTYTHSPVTSLYFTAATSTISSTTGTVTSTSSTTTVTSTSIIAQSTTTTPCTTGTLTSTASPSTTTITSTITPSAKTVKLTEVILSTTHLSCYPQPGFGQKQRGLAARQVNTGTFETAWCPYYLGAPAPTTYTTSTSLLTTTITTTDTSTSTDTVTATATSTPTPLTTTLCSNVEGTVITKPTVTATKTTTLKPVTKTSTREFILVETIFPRRAKPCRPSKAPTKVPGAKSCPVLAPTKSSRHH</sequence>
<evidence type="ECO:0000313" key="3">
    <source>
        <dbReference type="EMBL" id="KAF2230943.1"/>
    </source>
</evidence>
<organism evidence="3 4">
    <name type="scientific">Viridothelium virens</name>
    <name type="common">Speckled blister lichen</name>
    <name type="synonym">Trypethelium virens</name>
    <dbReference type="NCBI Taxonomy" id="1048519"/>
    <lineage>
        <taxon>Eukaryota</taxon>
        <taxon>Fungi</taxon>
        <taxon>Dikarya</taxon>
        <taxon>Ascomycota</taxon>
        <taxon>Pezizomycotina</taxon>
        <taxon>Dothideomycetes</taxon>
        <taxon>Dothideomycetes incertae sedis</taxon>
        <taxon>Trypetheliales</taxon>
        <taxon>Trypetheliaceae</taxon>
        <taxon>Viridothelium</taxon>
    </lineage>
</organism>
<dbReference type="AlphaFoldDB" id="A0A6A6H049"/>
<reference evidence="3" key="1">
    <citation type="journal article" date="2020" name="Stud. Mycol.">
        <title>101 Dothideomycetes genomes: a test case for predicting lifestyles and emergence of pathogens.</title>
        <authorList>
            <person name="Haridas S."/>
            <person name="Albert R."/>
            <person name="Binder M."/>
            <person name="Bloem J."/>
            <person name="Labutti K."/>
            <person name="Salamov A."/>
            <person name="Andreopoulos B."/>
            <person name="Baker S."/>
            <person name="Barry K."/>
            <person name="Bills G."/>
            <person name="Bluhm B."/>
            <person name="Cannon C."/>
            <person name="Castanera R."/>
            <person name="Culley D."/>
            <person name="Daum C."/>
            <person name="Ezra D."/>
            <person name="Gonzalez J."/>
            <person name="Henrissat B."/>
            <person name="Kuo A."/>
            <person name="Liang C."/>
            <person name="Lipzen A."/>
            <person name="Lutzoni F."/>
            <person name="Magnuson J."/>
            <person name="Mondo S."/>
            <person name="Nolan M."/>
            <person name="Ohm R."/>
            <person name="Pangilinan J."/>
            <person name="Park H.-J."/>
            <person name="Ramirez L."/>
            <person name="Alfaro M."/>
            <person name="Sun H."/>
            <person name="Tritt A."/>
            <person name="Yoshinaga Y."/>
            <person name="Zwiers L.-H."/>
            <person name="Turgeon B."/>
            <person name="Goodwin S."/>
            <person name="Spatafora J."/>
            <person name="Crous P."/>
            <person name="Grigoriev I."/>
        </authorList>
    </citation>
    <scope>NUCLEOTIDE SEQUENCE</scope>
    <source>
        <strain evidence="3">Tuck. ex Michener</strain>
    </source>
</reference>